<feature type="domain" description="Chalcone isomerase" evidence="7">
    <location>
        <begin position="2"/>
        <end position="80"/>
    </location>
</feature>
<keyword evidence="3" id="KW-0284">Flavonoid biosynthesis</keyword>
<evidence type="ECO:0000256" key="2">
    <source>
        <dbReference type="ARBA" id="ARBA00023235"/>
    </source>
</evidence>
<gene>
    <name evidence="8" type="ORF">MKW94_024280</name>
</gene>
<dbReference type="EMBL" id="JAJJMA010187423">
    <property type="protein sequence ID" value="MCL7038152.1"/>
    <property type="molecule type" value="Genomic_DNA"/>
</dbReference>
<reference evidence="8" key="1">
    <citation type="submission" date="2022-03" db="EMBL/GenBank/DDBJ databases">
        <title>A functionally conserved STORR gene fusion in Papaver species that diverged 16.8 million years ago.</title>
        <authorList>
            <person name="Catania T."/>
        </authorList>
    </citation>
    <scope>NUCLEOTIDE SEQUENCE</scope>
    <source>
        <strain evidence="8">S-191538</strain>
    </source>
</reference>
<comment type="catalytic activity">
    <reaction evidence="5">
        <text>a chalcone = a flavanone.</text>
        <dbReference type="EC" id="5.5.1.6"/>
    </reaction>
</comment>
<proteinExistence type="inferred from homology"/>
<name>A0AA41SF21_PAPNU</name>
<evidence type="ECO:0000256" key="6">
    <source>
        <dbReference type="RuleBase" id="RU361158"/>
    </source>
</evidence>
<keyword evidence="2" id="KW-0413">Isomerase</keyword>
<dbReference type="Proteomes" id="UP001177140">
    <property type="component" value="Unassembled WGS sequence"/>
</dbReference>
<dbReference type="InterPro" id="IPR016087">
    <property type="entry name" value="Chalcone_isomerase"/>
</dbReference>
<feature type="non-terminal residue" evidence="8">
    <location>
        <position position="1"/>
    </location>
</feature>
<dbReference type="GO" id="GO:0009813">
    <property type="term" value="P:flavonoid biosynthetic process"/>
    <property type="evidence" value="ECO:0007669"/>
    <property type="project" value="UniProtKB-KW"/>
</dbReference>
<evidence type="ECO:0000313" key="8">
    <source>
        <dbReference type="EMBL" id="MCL7038152.1"/>
    </source>
</evidence>
<dbReference type="SUPFAM" id="SSF54626">
    <property type="entry name" value="Chalcone isomerase"/>
    <property type="match status" value="1"/>
</dbReference>
<comment type="caution">
    <text evidence="8">The sequence shown here is derived from an EMBL/GenBank/DDBJ whole genome shotgun (WGS) entry which is preliminary data.</text>
</comment>
<dbReference type="PANTHER" id="PTHR28039">
    <property type="entry name" value="CHALCONE--FLAVONONE ISOMERASE 1-RELATED"/>
    <property type="match status" value="1"/>
</dbReference>
<dbReference type="AlphaFoldDB" id="A0AA41SF21"/>
<dbReference type="InterPro" id="IPR016088">
    <property type="entry name" value="Chalcone_isomerase_3-sand"/>
</dbReference>
<dbReference type="InterPro" id="IPR044164">
    <property type="entry name" value="CFI"/>
</dbReference>
<comment type="function">
    <text evidence="4">Catalyzes the intramolecular cyclization of bicyclic chalcones into tricyclic (S)-flavanones. Responsible for the isomerization of 4,2',4',6'-tetrahydroxychalcone (also termed chalcone) into naringenin.</text>
</comment>
<comment type="similarity">
    <text evidence="6">Belongs to the chalcone isomerase family.</text>
</comment>
<protein>
    <recommendedName>
        <fullName evidence="6">Chalcone-flavonone isomerase family protein</fullName>
    </recommendedName>
</protein>
<accession>A0AA41SF21</accession>
<dbReference type="Gene3D" id="3.50.70.10">
    <property type="match status" value="1"/>
</dbReference>
<dbReference type="InterPro" id="IPR036298">
    <property type="entry name" value="Chalcone_isomerase_sf"/>
</dbReference>
<dbReference type="Pfam" id="PF02431">
    <property type="entry name" value="Chalcone"/>
    <property type="match status" value="1"/>
</dbReference>
<evidence type="ECO:0000313" key="9">
    <source>
        <dbReference type="Proteomes" id="UP001177140"/>
    </source>
</evidence>
<keyword evidence="9" id="KW-1185">Reference proteome</keyword>
<organism evidence="8 9">
    <name type="scientific">Papaver nudicaule</name>
    <name type="common">Iceland poppy</name>
    <dbReference type="NCBI Taxonomy" id="74823"/>
    <lineage>
        <taxon>Eukaryota</taxon>
        <taxon>Viridiplantae</taxon>
        <taxon>Streptophyta</taxon>
        <taxon>Embryophyta</taxon>
        <taxon>Tracheophyta</taxon>
        <taxon>Spermatophyta</taxon>
        <taxon>Magnoliopsida</taxon>
        <taxon>Ranunculales</taxon>
        <taxon>Papaveraceae</taxon>
        <taxon>Papaveroideae</taxon>
        <taxon>Papaver</taxon>
    </lineage>
</organism>
<sequence length="80" mass="9015">MDIVTGPFEKFVKITMILPLTGDQYAEKVTENCVEYLKAKDMYTDAEAKAVERFIEIFKNEMFPPASSILFTLSPTGSLT</sequence>
<dbReference type="PANTHER" id="PTHR28039:SF8">
    <property type="entry name" value="CHALCONE--FLAVANONE ISOMERASE 1-RELATED"/>
    <property type="match status" value="1"/>
</dbReference>
<evidence type="ECO:0000256" key="5">
    <source>
        <dbReference type="ARBA" id="ARBA00034056"/>
    </source>
</evidence>
<evidence type="ECO:0000259" key="7">
    <source>
        <dbReference type="Pfam" id="PF02431"/>
    </source>
</evidence>
<dbReference type="GO" id="GO:0045430">
    <property type="term" value="F:chalcone isomerase activity"/>
    <property type="evidence" value="ECO:0007669"/>
    <property type="project" value="UniProtKB-EC"/>
</dbReference>
<comment type="pathway">
    <text evidence="1">Secondary metabolite biosynthesis; flavonoid biosynthesis.</text>
</comment>
<evidence type="ECO:0000256" key="1">
    <source>
        <dbReference type="ARBA" id="ARBA00004966"/>
    </source>
</evidence>
<evidence type="ECO:0000256" key="3">
    <source>
        <dbReference type="ARBA" id="ARBA00023241"/>
    </source>
</evidence>
<evidence type="ECO:0000256" key="4">
    <source>
        <dbReference type="ARBA" id="ARBA00025429"/>
    </source>
</evidence>